<evidence type="ECO:0000259" key="2">
    <source>
        <dbReference type="PROSITE" id="PS50883"/>
    </source>
</evidence>
<dbReference type="NCBIfam" id="TIGR00254">
    <property type="entry name" value="GGDEF"/>
    <property type="match status" value="1"/>
</dbReference>
<evidence type="ECO:0008006" key="7">
    <source>
        <dbReference type="Google" id="ProtNLM"/>
    </source>
</evidence>
<feature type="transmembrane region" description="Helical" evidence="1">
    <location>
        <begin position="216"/>
        <end position="237"/>
    </location>
</feature>
<dbReference type="SMART" id="SM00052">
    <property type="entry name" value="EAL"/>
    <property type="match status" value="1"/>
</dbReference>
<feature type="transmembrane region" description="Helical" evidence="1">
    <location>
        <begin position="12"/>
        <end position="30"/>
    </location>
</feature>
<dbReference type="STRING" id="1796606.A2G96_27400"/>
<name>A0A142JTU8_9BURK</name>
<dbReference type="Gene3D" id="3.20.20.450">
    <property type="entry name" value="EAL domain"/>
    <property type="match status" value="1"/>
</dbReference>
<dbReference type="PROSITE" id="PS50883">
    <property type="entry name" value="EAL"/>
    <property type="match status" value="1"/>
</dbReference>
<protein>
    <recommendedName>
        <fullName evidence="7">Diguanylate cyclase</fullName>
    </recommendedName>
</protein>
<dbReference type="InterPro" id="IPR029787">
    <property type="entry name" value="Nucleotide_cyclase"/>
</dbReference>
<keyword evidence="1" id="KW-0472">Membrane</keyword>
<dbReference type="Pfam" id="PF00990">
    <property type="entry name" value="GGDEF"/>
    <property type="match status" value="1"/>
</dbReference>
<dbReference type="KEGG" id="cnan:A2G96_27400"/>
<dbReference type="Gene3D" id="3.30.70.270">
    <property type="match status" value="1"/>
</dbReference>
<dbReference type="FunFam" id="3.20.20.450:FF:000001">
    <property type="entry name" value="Cyclic di-GMP phosphodiesterase yahA"/>
    <property type="match status" value="1"/>
</dbReference>
<dbReference type="EMBL" id="CP014845">
    <property type="protein sequence ID" value="AMR81510.1"/>
    <property type="molecule type" value="Genomic_DNA"/>
</dbReference>
<dbReference type="PROSITE" id="PS50924">
    <property type="entry name" value="MHYT"/>
    <property type="match status" value="1"/>
</dbReference>
<feature type="transmembrane region" description="Helical" evidence="1">
    <location>
        <begin position="78"/>
        <end position="97"/>
    </location>
</feature>
<dbReference type="OrthoDB" id="9813903at2"/>
<dbReference type="CDD" id="cd01948">
    <property type="entry name" value="EAL"/>
    <property type="match status" value="1"/>
</dbReference>
<feature type="transmembrane region" description="Helical" evidence="1">
    <location>
        <begin position="42"/>
        <end position="66"/>
    </location>
</feature>
<dbReference type="SMART" id="SM00267">
    <property type="entry name" value="GGDEF"/>
    <property type="match status" value="1"/>
</dbReference>
<dbReference type="CDD" id="cd01949">
    <property type="entry name" value="GGDEF"/>
    <property type="match status" value="1"/>
</dbReference>
<dbReference type="Pfam" id="PF03707">
    <property type="entry name" value="MHYT"/>
    <property type="match status" value="3"/>
</dbReference>
<dbReference type="InterPro" id="IPR001633">
    <property type="entry name" value="EAL_dom"/>
</dbReference>
<evidence type="ECO:0000259" key="4">
    <source>
        <dbReference type="PROSITE" id="PS50924"/>
    </source>
</evidence>
<feature type="domain" description="GGDEF" evidence="3">
    <location>
        <begin position="293"/>
        <end position="425"/>
    </location>
</feature>
<evidence type="ECO:0000259" key="3">
    <source>
        <dbReference type="PROSITE" id="PS50887"/>
    </source>
</evidence>
<feature type="domain" description="MHYT" evidence="4">
    <location>
        <begin position="6"/>
        <end position="199"/>
    </location>
</feature>
<feature type="transmembrane region" description="Helical" evidence="1">
    <location>
        <begin position="173"/>
        <end position="196"/>
    </location>
</feature>
<gene>
    <name evidence="5" type="ORF">A2G96_27400</name>
</gene>
<keyword evidence="1" id="KW-0812">Transmembrane</keyword>
<dbReference type="InterPro" id="IPR035919">
    <property type="entry name" value="EAL_sf"/>
</dbReference>
<dbReference type="PANTHER" id="PTHR44757">
    <property type="entry name" value="DIGUANYLATE CYCLASE DGCP"/>
    <property type="match status" value="1"/>
</dbReference>
<feature type="domain" description="EAL" evidence="2">
    <location>
        <begin position="434"/>
        <end position="683"/>
    </location>
</feature>
<dbReference type="PROSITE" id="PS50887">
    <property type="entry name" value="GGDEF"/>
    <property type="match status" value="1"/>
</dbReference>
<feature type="transmembrane region" description="Helical" evidence="1">
    <location>
        <begin position="140"/>
        <end position="161"/>
    </location>
</feature>
<reference evidence="5 6" key="1">
    <citation type="submission" date="2016-03" db="EMBL/GenBank/DDBJ databases">
        <title>Complete genome sequence of a novel chlorpyrifos degrading bacterium, Cupriavidus nantongensis sp. X1.</title>
        <authorList>
            <person name="Fang L."/>
        </authorList>
    </citation>
    <scope>NUCLEOTIDE SEQUENCE [LARGE SCALE GENOMIC DNA]</scope>
    <source>
        <strain evidence="5 6">X1</strain>
    </source>
</reference>
<dbReference type="SUPFAM" id="SSF141868">
    <property type="entry name" value="EAL domain-like"/>
    <property type="match status" value="1"/>
</dbReference>
<dbReference type="InterPro" id="IPR052155">
    <property type="entry name" value="Biofilm_reg_signaling"/>
</dbReference>
<dbReference type="InterPro" id="IPR000160">
    <property type="entry name" value="GGDEF_dom"/>
</dbReference>
<evidence type="ECO:0000313" key="6">
    <source>
        <dbReference type="Proteomes" id="UP000075238"/>
    </source>
</evidence>
<organism evidence="5 6">
    <name type="scientific">Cupriavidus nantongensis</name>
    <dbReference type="NCBI Taxonomy" id="1796606"/>
    <lineage>
        <taxon>Bacteria</taxon>
        <taxon>Pseudomonadati</taxon>
        <taxon>Pseudomonadota</taxon>
        <taxon>Betaproteobacteria</taxon>
        <taxon>Burkholderiales</taxon>
        <taxon>Burkholderiaceae</taxon>
        <taxon>Cupriavidus</taxon>
    </lineage>
</organism>
<dbReference type="AlphaFoldDB" id="A0A142JTU8"/>
<dbReference type="InterPro" id="IPR005330">
    <property type="entry name" value="MHYT_dom"/>
</dbReference>
<proteinExistence type="predicted"/>
<evidence type="ECO:0000313" key="5">
    <source>
        <dbReference type="EMBL" id="AMR81510.1"/>
    </source>
</evidence>
<evidence type="ECO:0000256" key="1">
    <source>
        <dbReference type="PROSITE-ProRule" id="PRU00244"/>
    </source>
</evidence>
<feature type="transmembrane region" description="Helical" evidence="1">
    <location>
        <begin position="109"/>
        <end position="128"/>
    </location>
</feature>
<keyword evidence="1" id="KW-1133">Transmembrane helix</keyword>
<dbReference type="Pfam" id="PF00563">
    <property type="entry name" value="EAL"/>
    <property type="match status" value="1"/>
</dbReference>
<keyword evidence="6" id="KW-1185">Reference proteome</keyword>
<dbReference type="GO" id="GO:0016020">
    <property type="term" value="C:membrane"/>
    <property type="evidence" value="ECO:0007669"/>
    <property type="project" value="UniProtKB-UniRule"/>
</dbReference>
<accession>A0A142JTU8</accession>
<dbReference type="RefSeq" id="WP_062803309.1">
    <property type="nucleotide sequence ID" value="NZ_CP014845.1"/>
</dbReference>
<dbReference type="SUPFAM" id="SSF55073">
    <property type="entry name" value="Nucleotide cyclase"/>
    <property type="match status" value="1"/>
</dbReference>
<dbReference type="PANTHER" id="PTHR44757:SF2">
    <property type="entry name" value="BIOFILM ARCHITECTURE MAINTENANCE PROTEIN MBAA"/>
    <property type="match status" value="1"/>
</dbReference>
<sequence length="683" mass="73622">MLVHSYDKLLVLFSVLVAAMASYTALTLVGRLTVARGHAAQMWLAAGALAMGLGIWSMHFVGMLAFRLPIPLGYDIALTTYSLLIAVAASGFALRLVSRQTLPWNRLGLGALLMGFAVAGMHYTGMAAMRMDPAIDYDPLLFGLSVLIAVTACGAALWIVFRLRQHTRHTVHLRMGAAVVMGVAIAAMHYTGMAAARFPLGSVCRAAASGLAADELAMPVLLITICVLAMALLTSILDLRMEMRTAVLANSLAAAHQELGYLALHDKLTKLPNRALFEDRFEQSLQAATRLRTRLAVLFIDLDGFKVINDSFGHQIGDHVLAEAARRIWTVAGAANIVGRLGGDEVVLLAAVDGPDDAGALAERILGDLREPIEIDNHALRISASIGIAIYPDDGNDQRTLLRNADAAMYHAKGSGRDASCFFTASMNSDVQAQLELAQDLRCALHQRQLELHYQPKFSAAETEVIGAEALLRWRHPRHGLLTPDQFLGLAEKTGMMLPIGNWVLDEACAQLARWHAAGHRHWTMAVNLSTTQFSHPGLMGTVHAAIERHRLDPCALTLEITESTAMLNMEKSLAILQRLAAMGVRIAIDDFGTGHSSLLYLKRLPASELKIDRGFVRDLTENGEDAAIISAIIALGRTLNLQIVAEGVETAAQQAILVKLGCHALQGYLLGRPAPAAAFPAS</sequence>
<dbReference type="Proteomes" id="UP000075238">
    <property type="component" value="Chromosome 2"/>
</dbReference>
<dbReference type="InterPro" id="IPR043128">
    <property type="entry name" value="Rev_trsase/Diguanyl_cyclase"/>
</dbReference>